<comment type="similarity">
    <text evidence="1">Belongs to the short-chain dehydrogenases/reductases (SDR) family.</text>
</comment>
<dbReference type="NCBIfam" id="NF038213">
    <property type="entry name" value="SDR_TniO_fam"/>
    <property type="match status" value="1"/>
</dbReference>
<proteinExistence type="inferred from homology"/>
<name>A0A2S5CNT1_9GAMM</name>
<dbReference type="PROSITE" id="PS00061">
    <property type="entry name" value="ADH_SHORT"/>
    <property type="match status" value="1"/>
</dbReference>
<dbReference type="AlphaFoldDB" id="A0A2S5CNT1"/>
<dbReference type="CDD" id="cd05233">
    <property type="entry name" value="SDR_c"/>
    <property type="match status" value="1"/>
</dbReference>
<dbReference type="Proteomes" id="UP000237423">
    <property type="component" value="Unassembled WGS sequence"/>
</dbReference>
<dbReference type="RefSeq" id="WP_211299186.1">
    <property type="nucleotide sequence ID" value="NZ_PGFZ01000003.1"/>
</dbReference>
<dbReference type="InterPro" id="IPR036291">
    <property type="entry name" value="NAD(P)-bd_dom_sf"/>
</dbReference>
<accession>A0A2S5CNT1</accession>
<gene>
    <name evidence="3" type="ORF">AADEFJLK_01936</name>
</gene>
<comment type="caution">
    <text evidence="3">The sequence shown here is derived from an EMBL/GenBank/DDBJ whole genome shotgun (WGS) entry which is preliminary data.</text>
</comment>
<keyword evidence="2" id="KW-0560">Oxidoreductase</keyword>
<evidence type="ECO:0000256" key="1">
    <source>
        <dbReference type="ARBA" id="ARBA00006484"/>
    </source>
</evidence>
<dbReference type="SUPFAM" id="SSF51735">
    <property type="entry name" value="NAD(P)-binding Rossmann-fold domains"/>
    <property type="match status" value="1"/>
</dbReference>
<dbReference type="PRINTS" id="PR00081">
    <property type="entry name" value="GDHRDH"/>
</dbReference>
<reference evidence="3 4" key="1">
    <citation type="submission" date="2017-11" db="EMBL/GenBank/DDBJ databases">
        <title>Draft Genome Sequence of Methylobacter psychrotolerans Sph1T, an Obligate Methanotroph from Low-Temperature Environments.</title>
        <authorList>
            <person name="Oshkin I.Y."/>
            <person name="Miroshnikov K."/>
            <person name="Belova S.E."/>
            <person name="Korzhenkov A."/>
            <person name="Toshchakov S.V."/>
            <person name="Dedysh S.N."/>
        </authorList>
    </citation>
    <scope>NUCLEOTIDE SEQUENCE [LARGE SCALE GENOMIC DNA]</scope>
    <source>
        <strain evidence="3 4">Sph1</strain>
    </source>
</reference>
<dbReference type="PANTHER" id="PTHR43115:SF4">
    <property type="entry name" value="DEHYDROGENASE_REDUCTASE SDR FAMILY MEMBER 11"/>
    <property type="match status" value="1"/>
</dbReference>
<dbReference type="InterPro" id="IPR020904">
    <property type="entry name" value="Sc_DH/Rdtase_CS"/>
</dbReference>
<sequence length="254" mass="26493">MMADDYTRIAIVTGATSGIGEATARKLVASGFGVVGSGRNAAKLAELEQELGAAFCGVAGDAADPAVIGQLFTSAYSHFGKPADIVVANAGRGLGGSVKDADLTQFADVVNINITGTLALLQKAAQDMLAWQQPAYPKSAADIVIVGSVVGRNVSPFSAVYGSTKFAVHALAEGLRREVGPKGIRVSLVEPGIVLSGFQAAANYSDEMVQGFEDRWGPLLIGDDVANAIHYIVTQPPHVHISDIMIRPTRQDYP</sequence>
<evidence type="ECO:0000313" key="4">
    <source>
        <dbReference type="Proteomes" id="UP000237423"/>
    </source>
</evidence>
<dbReference type="GO" id="GO:0016491">
    <property type="term" value="F:oxidoreductase activity"/>
    <property type="evidence" value="ECO:0007669"/>
    <property type="project" value="UniProtKB-KW"/>
</dbReference>
<organism evidence="3 4">
    <name type="scientific">Methylovulum psychrotolerans</name>
    <dbReference type="NCBI Taxonomy" id="1704499"/>
    <lineage>
        <taxon>Bacteria</taxon>
        <taxon>Pseudomonadati</taxon>
        <taxon>Pseudomonadota</taxon>
        <taxon>Gammaproteobacteria</taxon>
        <taxon>Methylococcales</taxon>
        <taxon>Methylococcaceae</taxon>
        <taxon>Methylovulum</taxon>
    </lineage>
</organism>
<dbReference type="EMBL" id="PGFZ01000003">
    <property type="protein sequence ID" value="POZ52454.1"/>
    <property type="molecule type" value="Genomic_DNA"/>
</dbReference>
<dbReference type="Gene3D" id="3.40.50.720">
    <property type="entry name" value="NAD(P)-binding Rossmann-like Domain"/>
    <property type="match status" value="1"/>
</dbReference>
<dbReference type="Pfam" id="PF00106">
    <property type="entry name" value="adh_short"/>
    <property type="match status" value="1"/>
</dbReference>
<protein>
    <submittedName>
        <fullName evidence="3">NAD(P)-dependent oxidoreductase</fullName>
    </submittedName>
</protein>
<dbReference type="PANTHER" id="PTHR43115">
    <property type="entry name" value="DEHYDROGENASE/REDUCTASE SDR FAMILY MEMBER 11"/>
    <property type="match status" value="1"/>
</dbReference>
<dbReference type="InterPro" id="IPR002347">
    <property type="entry name" value="SDR_fam"/>
</dbReference>
<evidence type="ECO:0000256" key="2">
    <source>
        <dbReference type="ARBA" id="ARBA00023002"/>
    </source>
</evidence>
<evidence type="ECO:0000313" key="3">
    <source>
        <dbReference type="EMBL" id="POZ52454.1"/>
    </source>
</evidence>